<proteinExistence type="predicted"/>
<dbReference type="EMBL" id="VXIV02003038">
    <property type="protein sequence ID" value="KAF6021437.1"/>
    <property type="molecule type" value="Genomic_DNA"/>
</dbReference>
<dbReference type="AlphaFoldDB" id="A0A7J7J6A1"/>
<comment type="caution">
    <text evidence="1">The sequence shown here is derived from an EMBL/GenBank/DDBJ whole genome shotgun (WGS) entry which is preliminary data.</text>
</comment>
<evidence type="ECO:0000313" key="1">
    <source>
        <dbReference type="EMBL" id="KAF6021437.1"/>
    </source>
</evidence>
<evidence type="ECO:0000313" key="2">
    <source>
        <dbReference type="Proteomes" id="UP000593567"/>
    </source>
</evidence>
<name>A0A7J7J6A1_BUGNE</name>
<gene>
    <name evidence="1" type="ORF">EB796_020254</name>
</gene>
<keyword evidence="2" id="KW-1185">Reference proteome</keyword>
<protein>
    <submittedName>
        <fullName evidence="1">Uncharacterized protein</fullName>
    </submittedName>
</protein>
<sequence length="88" mass="9444">MGRHYDGPCDNSEPRNNRAACRPAADPFKDLCPAGSYAAKVCGTPIKKSMSFLTSQELFSYKAIPFAAAVTYLATSVGTTACQETFVQ</sequence>
<organism evidence="1 2">
    <name type="scientific">Bugula neritina</name>
    <name type="common">Brown bryozoan</name>
    <name type="synonym">Sertularia neritina</name>
    <dbReference type="NCBI Taxonomy" id="10212"/>
    <lineage>
        <taxon>Eukaryota</taxon>
        <taxon>Metazoa</taxon>
        <taxon>Spiralia</taxon>
        <taxon>Lophotrochozoa</taxon>
        <taxon>Bryozoa</taxon>
        <taxon>Gymnolaemata</taxon>
        <taxon>Cheilostomatida</taxon>
        <taxon>Flustrina</taxon>
        <taxon>Buguloidea</taxon>
        <taxon>Bugulidae</taxon>
        <taxon>Bugula</taxon>
    </lineage>
</organism>
<accession>A0A7J7J6A1</accession>
<dbReference type="Proteomes" id="UP000593567">
    <property type="component" value="Unassembled WGS sequence"/>
</dbReference>
<reference evidence="1" key="1">
    <citation type="submission" date="2020-06" db="EMBL/GenBank/DDBJ databases">
        <title>Draft genome of Bugula neritina, a colonial animal packing powerful symbionts and potential medicines.</title>
        <authorList>
            <person name="Rayko M."/>
        </authorList>
    </citation>
    <scope>NUCLEOTIDE SEQUENCE [LARGE SCALE GENOMIC DNA]</scope>
    <source>
        <strain evidence="1">Kwan_BN1</strain>
    </source>
</reference>